<feature type="compositionally biased region" description="Low complexity" evidence="1">
    <location>
        <begin position="79"/>
        <end position="92"/>
    </location>
</feature>
<proteinExistence type="predicted"/>
<feature type="compositionally biased region" description="Basic and acidic residues" evidence="1">
    <location>
        <begin position="53"/>
        <end position="70"/>
    </location>
</feature>
<evidence type="ECO:0000256" key="1">
    <source>
        <dbReference type="SAM" id="MobiDB-lite"/>
    </source>
</evidence>
<protein>
    <submittedName>
        <fullName evidence="3">Aste57867_18550 protein</fullName>
    </submittedName>
</protein>
<name>A0A485LAQ7_9STRA</name>
<feature type="compositionally biased region" description="Basic residues" evidence="1">
    <location>
        <begin position="97"/>
        <end position="108"/>
    </location>
</feature>
<evidence type="ECO:0000313" key="3">
    <source>
        <dbReference type="EMBL" id="VFT95286.1"/>
    </source>
</evidence>
<evidence type="ECO:0000313" key="4">
    <source>
        <dbReference type="Proteomes" id="UP000332933"/>
    </source>
</evidence>
<gene>
    <name evidence="3" type="primary">Aste57867_18550</name>
    <name evidence="2" type="ORF">As57867_018488</name>
    <name evidence="3" type="ORF">ASTE57867_18550</name>
</gene>
<feature type="compositionally biased region" description="Basic and acidic residues" evidence="1">
    <location>
        <begin position="17"/>
        <end position="35"/>
    </location>
</feature>
<keyword evidence="4" id="KW-1185">Reference proteome</keyword>
<organism evidence="3 4">
    <name type="scientific">Aphanomyces stellatus</name>
    <dbReference type="NCBI Taxonomy" id="120398"/>
    <lineage>
        <taxon>Eukaryota</taxon>
        <taxon>Sar</taxon>
        <taxon>Stramenopiles</taxon>
        <taxon>Oomycota</taxon>
        <taxon>Saprolegniomycetes</taxon>
        <taxon>Saprolegniales</taxon>
        <taxon>Verrucalvaceae</taxon>
        <taxon>Aphanomyces</taxon>
    </lineage>
</organism>
<accession>A0A485LAQ7</accession>
<dbReference type="EMBL" id="CAADRA010006417">
    <property type="protein sequence ID" value="VFT95286.1"/>
    <property type="molecule type" value="Genomic_DNA"/>
</dbReference>
<reference evidence="2" key="2">
    <citation type="submission" date="2019-06" db="EMBL/GenBank/DDBJ databases">
        <title>Genomics analysis of Aphanomyces spp. identifies a new class of oomycete effector associated with host adaptation.</title>
        <authorList>
            <person name="Gaulin E."/>
        </authorList>
    </citation>
    <scope>NUCLEOTIDE SEQUENCE</scope>
    <source>
        <strain evidence="2">CBS 578.67</strain>
    </source>
</reference>
<reference evidence="3 4" key="1">
    <citation type="submission" date="2019-03" db="EMBL/GenBank/DDBJ databases">
        <authorList>
            <person name="Gaulin E."/>
            <person name="Dumas B."/>
        </authorList>
    </citation>
    <scope>NUCLEOTIDE SEQUENCE [LARGE SCALE GENOMIC DNA]</scope>
    <source>
        <strain evidence="3">CBS 568.67</strain>
    </source>
</reference>
<feature type="compositionally biased region" description="Polar residues" evidence="1">
    <location>
        <begin position="143"/>
        <end position="152"/>
    </location>
</feature>
<evidence type="ECO:0000313" key="2">
    <source>
        <dbReference type="EMBL" id="KAF0690041.1"/>
    </source>
</evidence>
<dbReference type="EMBL" id="VJMH01006396">
    <property type="protein sequence ID" value="KAF0690041.1"/>
    <property type="molecule type" value="Genomic_DNA"/>
</dbReference>
<sequence>MMAAANQRRRPWEQLLDDIKSSKQQKREHAAEQRKYQQWVKKRKREYHRRYRERVAHTGGLRESKDKSHDAAPPPKASTPPTLTSLPALSLPEVSLRQKRYDRKRRSQRIGPPPHSTADLPPASPDMTFAPVSPIPFDEPTVTPETSHGQDLSQRENEEMVARIMGFHLPVKGVIFTI</sequence>
<dbReference type="AlphaFoldDB" id="A0A485LAQ7"/>
<feature type="compositionally biased region" description="Basic residues" evidence="1">
    <location>
        <begin position="40"/>
        <end position="52"/>
    </location>
</feature>
<feature type="region of interest" description="Disordered" evidence="1">
    <location>
        <begin position="1"/>
        <end position="156"/>
    </location>
</feature>
<dbReference type="Proteomes" id="UP000332933">
    <property type="component" value="Unassembled WGS sequence"/>
</dbReference>